<feature type="domain" description="Alpha-type protein kinase" evidence="7">
    <location>
        <begin position="128"/>
        <end position="401"/>
    </location>
</feature>
<keyword evidence="5" id="KW-0067">ATP-binding</keyword>
<dbReference type="PANTHER" id="PTHR45992:SF2">
    <property type="entry name" value="EUKARYOTIC ELONGATION FACTOR 2 KINASE"/>
    <property type="match status" value="1"/>
</dbReference>
<dbReference type="GO" id="GO:0005524">
    <property type="term" value="F:ATP binding"/>
    <property type="evidence" value="ECO:0007669"/>
    <property type="project" value="UniProtKB-KW"/>
</dbReference>
<dbReference type="EMBL" id="JACAZI010000014">
    <property type="protein sequence ID" value="KAF7344642.1"/>
    <property type="molecule type" value="Genomic_DNA"/>
</dbReference>
<protein>
    <submittedName>
        <fullName evidence="8">Kinase-like protein</fullName>
    </submittedName>
</protein>
<dbReference type="OrthoDB" id="301415at2759"/>
<dbReference type="GO" id="GO:0004674">
    <property type="term" value="F:protein serine/threonine kinase activity"/>
    <property type="evidence" value="ECO:0007669"/>
    <property type="project" value="UniProtKB-KW"/>
</dbReference>
<keyword evidence="1" id="KW-0723">Serine/threonine-protein kinase</keyword>
<dbReference type="PROSITE" id="PS51158">
    <property type="entry name" value="ALPHA_KINASE"/>
    <property type="match status" value="1"/>
</dbReference>
<name>A0A8H6XP69_9AGAR</name>
<dbReference type="PANTHER" id="PTHR45992">
    <property type="entry name" value="EUKARYOTIC ELONGATION FACTOR 2 KINASE-RELATED"/>
    <property type="match status" value="1"/>
</dbReference>
<dbReference type="AlphaFoldDB" id="A0A8H6XP69"/>
<evidence type="ECO:0000256" key="4">
    <source>
        <dbReference type="ARBA" id="ARBA00022777"/>
    </source>
</evidence>
<keyword evidence="2" id="KW-0808">Transferase</keyword>
<evidence type="ECO:0000256" key="1">
    <source>
        <dbReference type="ARBA" id="ARBA00022527"/>
    </source>
</evidence>
<feature type="region of interest" description="Disordered" evidence="6">
    <location>
        <begin position="78"/>
        <end position="114"/>
    </location>
</feature>
<dbReference type="InterPro" id="IPR004166">
    <property type="entry name" value="a-kinase_dom"/>
</dbReference>
<dbReference type="SMART" id="SM00811">
    <property type="entry name" value="Alpha_kinase"/>
    <property type="match status" value="1"/>
</dbReference>
<gene>
    <name evidence="8" type="ORF">MVEN_01624400</name>
</gene>
<dbReference type="GO" id="GO:0031037">
    <property type="term" value="P:myosin II filament disassembly"/>
    <property type="evidence" value="ECO:0007669"/>
    <property type="project" value="TreeGrafter"/>
</dbReference>
<evidence type="ECO:0000256" key="5">
    <source>
        <dbReference type="ARBA" id="ARBA00022840"/>
    </source>
</evidence>
<dbReference type="InterPro" id="IPR011009">
    <property type="entry name" value="Kinase-like_dom_sf"/>
</dbReference>
<proteinExistence type="predicted"/>
<sequence length="414" mass="46146">MSPSVSSATSEFSRTAPLEPWANFFDTHDRVHGHHPKKILQGPTTLKLPSPSIYLEGLISVKDFENQTGTVAPHFVHTEKENRKRKASQTTVDPLTSELSLSKRRSRPSAPVPLRSEFGDVPGFSKVAFVFASVSISQDGIVKINWPDLKEHDESTTSNCLLQDTPFDQGKTKQVHKAIYDGLPWVAKRFCNIGAGEGQVDIQENLDQVVKEVTRLCKLGYFVTRFIGEAQKQDVEIEQRIRVTDFKLGVEIVDNAVGPSTASGFSLEQYQAAQPNSDSDQLTSDRGLVTWLFEPRRYSKVQHWSGTNEYPPYHRHKLGSTLNAFTHYAYLLSLESMIFCDLQTATIVDENGDGIHVLFDVMTHTLDGSSGVGDHGKTGIQTFLKKHECANRCENLHLSRDGFAEHSGGEDEDN</sequence>
<dbReference type="Gene3D" id="3.20.200.10">
    <property type="entry name" value="MHCK/EF2 kinase"/>
    <property type="match status" value="1"/>
</dbReference>
<dbReference type="Pfam" id="PF02816">
    <property type="entry name" value="Alpha_kinase"/>
    <property type="match status" value="1"/>
</dbReference>
<accession>A0A8H6XP69</accession>
<reference evidence="8" key="1">
    <citation type="submission" date="2020-05" db="EMBL/GenBank/DDBJ databases">
        <title>Mycena genomes resolve the evolution of fungal bioluminescence.</title>
        <authorList>
            <person name="Tsai I.J."/>
        </authorList>
    </citation>
    <scope>NUCLEOTIDE SEQUENCE</scope>
    <source>
        <strain evidence="8">CCC161011</strain>
    </source>
</reference>
<keyword evidence="4 8" id="KW-0418">Kinase</keyword>
<dbReference type="Proteomes" id="UP000620124">
    <property type="component" value="Unassembled WGS sequence"/>
</dbReference>
<evidence type="ECO:0000256" key="6">
    <source>
        <dbReference type="SAM" id="MobiDB-lite"/>
    </source>
</evidence>
<evidence type="ECO:0000313" key="8">
    <source>
        <dbReference type="EMBL" id="KAF7344642.1"/>
    </source>
</evidence>
<dbReference type="InterPro" id="IPR051852">
    <property type="entry name" value="Alpha-type_PK"/>
</dbReference>
<evidence type="ECO:0000313" key="9">
    <source>
        <dbReference type="Proteomes" id="UP000620124"/>
    </source>
</evidence>
<evidence type="ECO:0000259" key="7">
    <source>
        <dbReference type="PROSITE" id="PS51158"/>
    </source>
</evidence>
<dbReference type="CDD" id="cd04515">
    <property type="entry name" value="Alpha_kinase"/>
    <property type="match status" value="1"/>
</dbReference>
<comment type="caution">
    <text evidence="8">The sequence shown here is derived from an EMBL/GenBank/DDBJ whole genome shotgun (WGS) entry which is preliminary data.</text>
</comment>
<keyword evidence="3" id="KW-0547">Nucleotide-binding</keyword>
<evidence type="ECO:0000256" key="2">
    <source>
        <dbReference type="ARBA" id="ARBA00022679"/>
    </source>
</evidence>
<feature type="compositionally biased region" description="Polar residues" evidence="6">
    <location>
        <begin position="88"/>
        <end position="100"/>
    </location>
</feature>
<dbReference type="GO" id="GO:1903013">
    <property type="term" value="P:response to differentiation-inducing factor 1"/>
    <property type="evidence" value="ECO:0007669"/>
    <property type="project" value="TreeGrafter"/>
</dbReference>
<dbReference type="SUPFAM" id="SSF56112">
    <property type="entry name" value="Protein kinase-like (PK-like)"/>
    <property type="match status" value="1"/>
</dbReference>
<organism evidence="8 9">
    <name type="scientific">Mycena venus</name>
    <dbReference type="NCBI Taxonomy" id="2733690"/>
    <lineage>
        <taxon>Eukaryota</taxon>
        <taxon>Fungi</taxon>
        <taxon>Dikarya</taxon>
        <taxon>Basidiomycota</taxon>
        <taxon>Agaricomycotina</taxon>
        <taxon>Agaricomycetes</taxon>
        <taxon>Agaricomycetidae</taxon>
        <taxon>Agaricales</taxon>
        <taxon>Marasmiineae</taxon>
        <taxon>Mycenaceae</taxon>
        <taxon>Mycena</taxon>
    </lineage>
</organism>
<keyword evidence="9" id="KW-1185">Reference proteome</keyword>
<evidence type="ECO:0000256" key="3">
    <source>
        <dbReference type="ARBA" id="ARBA00022741"/>
    </source>
</evidence>